<dbReference type="EMBL" id="JAWDGP010004927">
    <property type="protein sequence ID" value="KAK3761212.1"/>
    <property type="molecule type" value="Genomic_DNA"/>
</dbReference>
<name>A0AAE0Z1U7_9GAST</name>
<keyword evidence="2" id="KW-1185">Reference proteome</keyword>
<evidence type="ECO:0000313" key="2">
    <source>
        <dbReference type="Proteomes" id="UP001283361"/>
    </source>
</evidence>
<dbReference type="AlphaFoldDB" id="A0AAE0Z1U7"/>
<sequence>MALRLSLDLWRSPDNTRSAGVFVCVLEDESHVPVPSKDTRERLSRPWIRFLKTKQSYVSPISGSNPEAYHGLTLRSAALYLGPGFLQRYRPVRRSAKRKRLSLTPSVAKRVSKSKKLYPQLLPPHASNWALHAWISVSITAFLLRYGPCSSLYSDAGSTPQ</sequence>
<comment type="caution">
    <text evidence="1">The sequence shown here is derived from an EMBL/GenBank/DDBJ whole genome shotgun (WGS) entry which is preliminary data.</text>
</comment>
<reference evidence="1" key="1">
    <citation type="journal article" date="2023" name="G3 (Bethesda)">
        <title>A reference genome for the long-term kleptoplast-retaining sea slug Elysia crispata morphotype clarki.</title>
        <authorList>
            <person name="Eastman K.E."/>
            <person name="Pendleton A.L."/>
            <person name="Shaikh M.A."/>
            <person name="Suttiyut T."/>
            <person name="Ogas R."/>
            <person name="Tomko P."/>
            <person name="Gavelis G."/>
            <person name="Widhalm J.R."/>
            <person name="Wisecaver J.H."/>
        </authorList>
    </citation>
    <scope>NUCLEOTIDE SEQUENCE</scope>
    <source>
        <strain evidence="1">ECLA1</strain>
    </source>
</reference>
<evidence type="ECO:0000313" key="1">
    <source>
        <dbReference type="EMBL" id="KAK3761212.1"/>
    </source>
</evidence>
<proteinExistence type="predicted"/>
<gene>
    <name evidence="1" type="ORF">RRG08_022612</name>
</gene>
<dbReference type="Proteomes" id="UP001283361">
    <property type="component" value="Unassembled WGS sequence"/>
</dbReference>
<accession>A0AAE0Z1U7</accession>
<protein>
    <submittedName>
        <fullName evidence="1">Uncharacterized protein</fullName>
    </submittedName>
</protein>
<organism evidence="1 2">
    <name type="scientific">Elysia crispata</name>
    <name type="common">lettuce slug</name>
    <dbReference type="NCBI Taxonomy" id="231223"/>
    <lineage>
        <taxon>Eukaryota</taxon>
        <taxon>Metazoa</taxon>
        <taxon>Spiralia</taxon>
        <taxon>Lophotrochozoa</taxon>
        <taxon>Mollusca</taxon>
        <taxon>Gastropoda</taxon>
        <taxon>Heterobranchia</taxon>
        <taxon>Euthyneura</taxon>
        <taxon>Panpulmonata</taxon>
        <taxon>Sacoglossa</taxon>
        <taxon>Placobranchoidea</taxon>
        <taxon>Plakobranchidae</taxon>
        <taxon>Elysia</taxon>
    </lineage>
</organism>